<dbReference type="Proteomes" id="UP000499080">
    <property type="component" value="Unassembled WGS sequence"/>
</dbReference>
<protein>
    <submittedName>
        <fullName evidence="1">Uncharacterized protein</fullName>
    </submittedName>
</protein>
<dbReference type="AlphaFoldDB" id="A0A4Y2GY88"/>
<evidence type="ECO:0000313" key="2">
    <source>
        <dbReference type="Proteomes" id="UP000499080"/>
    </source>
</evidence>
<organism evidence="1 2">
    <name type="scientific">Araneus ventricosus</name>
    <name type="common">Orbweaver spider</name>
    <name type="synonym">Epeira ventricosa</name>
    <dbReference type="NCBI Taxonomy" id="182803"/>
    <lineage>
        <taxon>Eukaryota</taxon>
        <taxon>Metazoa</taxon>
        <taxon>Ecdysozoa</taxon>
        <taxon>Arthropoda</taxon>
        <taxon>Chelicerata</taxon>
        <taxon>Arachnida</taxon>
        <taxon>Araneae</taxon>
        <taxon>Araneomorphae</taxon>
        <taxon>Entelegynae</taxon>
        <taxon>Araneoidea</taxon>
        <taxon>Araneidae</taxon>
        <taxon>Araneus</taxon>
    </lineage>
</organism>
<proteinExistence type="predicted"/>
<reference evidence="1 2" key="1">
    <citation type="journal article" date="2019" name="Sci. Rep.">
        <title>Orb-weaving spider Araneus ventricosus genome elucidates the spidroin gene catalogue.</title>
        <authorList>
            <person name="Kono N."/>
            <person name="Nakamura H."/>
            <person name="Ohtoshi R."/>
            <person name="Moran D.A.P."/>
            <person name="Shinohara A."/>
            <person name="Yoshida Y."/>
            <person name="Fujiwara M."/>
            <person name="Mori M."/>
            <person name="Tomita M."/>
            <person name="Arakawa K."/>
        </authorList>
    </citation>
    <scope>NUCLEOTIDE SEQUENCE [LARGE SCALE GENOMIC DNA]</scope>
</reference>
<keyword evidence="2" id="KW-1185">Reference proteome</keyword>
<name>A0A4Y2GY88_ARAVE</name>
<sequence length="104" mass="11775">MRRQTCLRKRESFPSASSSELFTSEIYSIPAIANSAGEILPHMIGMRTVLVVSTVRRHKIRSDWPASCVVNIKSLKFIDKERLFLRLCSCPASSAHIIDSIWQP</sequence>
<accession>A0A4Y2GY88</accession>
<gene>
    <name evidence="1" type="ORF">AVEN_183569_1</name>
</gene>
<comment type="caution">
    <text evidence="1">The sequence shown here is derived from an EMBL/GenBank/DDBJ whole genome shotgun (WGS) entry which is preliminary data.</text>
</comment>
<evidence type="ECO:0000313" key="1">
    <source>
        <dbReference type="EMBL" id="GBM58740.1"/>
    </source>
</evidence>
<dbReference type="EMBL" id="BGPR01001648">
    <property type="protein sequence ID" value="GBM58740.1"/>
    <property type="molecule type" value="Genomic_DNA"/>
</dbReference>